<organism evidence="2">
    <name type="scientific">Chrysotila carterae</name>
    <name type="common">Marine alga</name>
    <name type="synonym">Syracosphaera carterae</name>
    <dbReference type="NCBI Taxonomy" id="13221"/>
    <lineage>
        <taxon>Eukaryota</taxon>
        <taxon>Haptista</taxon>
        <taxon>Haptophyta</taxon>
        <taxon>Prymnesiophyceae</taxon>
        <taxon>Isochrysidales</taxon>
        <taxon>Isochrysidaceae</taxon>
        <taxon>Chrysotila</taxon>
    </lineage>
</organism>
<proteinExistence type="predicted"/>
<evidence type="ECO:0000256" key="1">
    <source>
        <dbReference type="SAM" id="MobiDB-lite"/>
    </source>
</evidence>
<dbReference type="EMBL" id="HBIZ01062944">
    <property type="protein sequence ID" value="CAE0786260.1"/>
    <property type="molecule type" value="Transcribed_RNA"/>
</dbReference>
<name>A0A7S4FC14_CHRCT</name>
<accession>A0A7S4FC14</accession>
<sequence>MSKVDYDMLARRPIAVASRLSLGLDKSQLDALHSSKTARRSSKLAAAHVRHARTARYGLHGASTMHNASLLGANQMRAFTAVPAFRTLREVQQLSEPLSPPAPLSARSPPVVRERNPMNGQDETTLKRGFRKRVPDVHLQRNPIAWPSEAGARPAAERSERGRSQQVIPKAISTGRLPGPASQPEVEKEASGATCQRAEGSKKEGHRRDIRRSHAHSKLDALEFALFQESEKRSHAERQLQAQQSVQPPWTRTDAERILPRCLTDSVNSQHPSKAANGHVSLSVGWSPGFAQLQPDGTVRRLKKPGCQTGSRTHLTLGSNMYNGLE</sequence>
<reference evidence="2" key="1">
    <citation type="submission" date="2021-01" db="EMBL/GenBank/DDBJ databases">
        <authorList>
            <person name="Corre E."/>
            <person name="Pelletier E."/>
            <person name="Niang G."/>
            <person name="Scheremetjew M."/>
            <person name="Finn R."/>
            <person name="Kale V."/>
            <person name="Holt S."/>
            <person name="Cochrane G."/>
            <person name="Meng A."/>
            <person name="Brown T."/>
            <person name="Cohen L."/>
        </authorList>
    </citation>
    <scope>NUCLEOTIDE SEQUENCE</scope>
    <source>
        <strain evidence="2">CCMP645</strain>
    </source>
</reference>
<protein>
    <submittedName>
        <fullName evidence="2">Uncharacterized protein</fullName>
    </submittedName>
</protein>
<evidence type="ECO:0000313" key="2">
    <source>
        <dbReference type="EMBL" id="CAE0786260.1"/>
    </source>
</evidence>
<feature type="compositionally biased region" description="Polar residues" evidence="1">
    <location>
        <begin position="308"/>
        <end position="326"/>
    </location>
</feature>
<dbReference type="AlphaFoldDB" id="A0A7S4FC14"/>
<feature type="region of interest" description="Disordered" evidence="1">
    <location>
        <begin position="94"/>
        <end position="215"/>
    </location>
</feature>
<gene>
    <name evidence="2" type="ORF">PCAR00345_LOCUS38968</name>
</gene>
<feature type="region of interest" description="Disordered" evidence="1">
    <location>
        <begin position="304"/>
        <end position="326"/>
    </location>
</feature>